<dbReference type="SMART" id="SM00220">
    <property type="entry name" value="S_TKc"/>
    <property type="match status" value="1"/>
</dbReference>
<dbReference type="InterPro" id="IPR000719">
    <property type="entry name" value="Prot_kinase_dom"/>
</dbReference>
<dbReference type="VEuPathDB" id="FungiDB:MCYG_06027"/>
<dbReference type="InterPro" id="IPR008271">
    <property type="entry name" value="Ser/Thr_kinase_AS"/>
</dbReference>
<dbReference type="Proteomes" id="UP000002035">
    <property type="component" value="Unassembled WGS sequence"/>
</dbReference>
<name>C5FTK5_ARTOC</name>
<proteinExistence type="predicted"/>
<dbReference type="PANTHER" id="PTHR44167">
    <property type="entry name" value="OVARIAN-SPECIFIC SERINE/THREONINE-PROTEIN KINASE LOK-RELATED"/>
    <property type="match status" value="1"/>
</dbReference>
<dbReference type="GO" id="GO:0004674">
    <property type="term" value="F:protein serine/threonine kinase activity"/>
    <property type="evidence" value="ECO:0007669"/>
    <property type="project" value="TreeGrafter"/>
</dbReference>
<dbReference type="GO" id="GO:0005634">
    <property type="term" value="C:nucleus"/>
    <property type="evidence" value="ECO:0007669"/>
    <property type="project" value="TreeGrafter"/>
</dbReference>
<evidence type="ECO:0000256" key="1">
    <source>
        <dbReference type="SAM" id="MobiDB-lite"/>
    </source>
</evidence>
<sequence>MVPLAREAPLAVKPPDAKSVLPSAPSPNSNLTPPLTPVEEDSKIPTLGSVQSQVSPLWAAQLDGPSECSLTLQYRCGQDGKLIEYGRGAWSSVYSAISIDHALSLNASPPRTPTRGSSASSPKLGPLSSSSINNNTVYAVKVASGRESYDAISAEADILTYIHLPFHGYVPSAHAIVMTAIPLSFASYIRTRAREAAAAFSTRTMLKPVLGMVTWLSFASKLVEGMRWLHEAGVVHGDIKPQNILLRPRIPTIGSNTATTTTTSSSAAIDDTGVDSFDLLFIDFTSSLYSRGSNMALNSTAGARLATSIPFTAPELLSVSSMAAAPNPEPSSDIFSLALTLVAAAIGYVDVYPGLERHRGIAIAQDGHRVIEFVRSGDQGTRIPRKGAVEKVISPAVLKEAERRVSAEQWLAIIRGEIAAFDLK</sequence>
<dbReference type="SUPFAM" id="SSF56112">
    <property type="entry name" value="Protein kinase-like (PK-like)"/>
    <property type="match status" value="1"/>
</dbReference>
<dbReference type="PROSITE" id="PS00108">
    <property type="entry name" value="PROTEIN_KINASE_ST"/>
    <property type="match status" value="1"/>
</dbReference>
<evidence type="ECO:0000313" key="3">
    <source>
        <dbReference type="EMBL" id="EEQ33208.1"/>
    </source>
</evidence>
<organism evidence="3 4">
    <name type="scientific">Arthroderma otae (strain ATCC MYA-4605 / CBS 113480)</name>
    <name type="common">Microsporum canis</name>
    <dbReference type="NCBI Taxonomy" id="554155"/>
    <lineage>
        <taxon>Eukaryota</taxon>
        <taxon>Fungi</taxon>
        <taxon>Dikarya</taxon>
        <taxon>Ascomycota</taxon>
        <taxon>Pezizomycotina</taxon>
        <taxon>Eurotiomycetes</taxon>
        <taxon>Eurotiomycetidae</taxon>
        <taxon>Onygenales</taxon>
        <taxon>Arthrodermataceae</taxon>
        <taxon>Microsporum</taxon>
    </lineage>
</organism>
<dbReference type="eggNOG" id="KOG0581">
    <property type="taxonomic scope" value="Eukaryota"/>
</dbReference>
<keyword evidence="4" id="KW-1185">Reference proteome</keyword>
<feature type="region of interest" description="Disordered" evidence="1">
    <location>
        <begin position="107"/>
        <end position="127"/>
    </location>
</feature>
<dbReference type="OMA" id="GYIADSH"/>
<dbReference type="PANTHER" id="PTHR44167:SF30">
    <property type="entry name" value="PHOSPHORYLASE KINASE"/>
    <property type="match status" value="1"/>
</dbReference>
<evidence type="ECO:0000313" key="4">
    <source>
        <dbReference type="Proteomes" id="UP000002035"/>
    </source>
</evidence>
<feature type="compositionally biased region" description="Low complexity" evidence="1">
    <location>
        <begin position="116"/>
        <end position="127"/>
    </location>
</feature>
<reference evidence="4" key="1">
    <citation type="journal article" date="2012" name="MBio">
        <title>Comparative genome analysis of Trichophyton rubrum and related dermatophytes reveals candidate genes involved in infection.</title>
        <authorList>
            <person name="Martinez D.A."/>
            <person name="Oliver B.G."/>
            <person name="Graeser Y."/>
            <person name="Goldberg J.M."/>
            <person name="Li W."/>
            <person name="Martinez-Rossi N.M."/>
            <person name="Monod M."/>
            <person name="Shelest E."/>
            <person name="Barton R.C."/>
            <person name="Birch E."/>
            <person name="Brakhage A.A."/>
            <person name="Chen Z."/>
            <person name="Gurr S.J."/>
            <person name="Heiman D."/>
            <person name="Heitman J."/>
            <person name="Kosti I."/>
            <person name="Rossi A."/>
            <person name="Saif S."/>
            <person name="Samalova M."/>
            <person name="Saunders C.W."/>
            <person name="Shea T."/>
            <person name="Summerbell R.C."/>
            <person name="Xu J."/>
            <person name="Young S."/>
            <person name="Zeng Q."/>
            <person name="Birren B.W."/>
            <person name="Cuomo C.A."/>
            <person name="White T.C."/>
        </authorList>
    </citation>
    <scope>NUCLEOTIDE SEQUENCE [LARGE SCALE GENOMIC DNA]</scope>
    <source>
        <strain evidence="4">ATCC MYA-4605 / CBS 113480</strain>
    </source>
</reference>
<keyword evidence="3" id="KW-0418">Kinase</keyword>
<dbReference type="OrthoDB" id="626167at2759"/>
<dbReference type="STRING" id="554155.C5FTK5"/>
<dbReference type="GO" id="GO:0005524">
    <property type="term" value="F:ATP binding"/>
    <property type="evidence" value="ECO:0007669"/>
    <property type="project" value="InterPro"/>
</dbReference>
<gene>
    <name evidence="3" type="ORF">MCYG_06027</name>
</gene>
<dbReference type="Pfam" id="PF00069">
    <property type="entry name" value="Pkinase"/>
    <property type="match status" value="1"/>
</dbReference>
<dbReference type="GO" id="GO:0044773">
    <property type="term" value="P:mitotic DNA damage checkpoint signaling"/>
    <property type="evidence" value="ECO:0007669"/>
    <property type="project" value="TreeGrafter"/>
</dbReference>
<feature type="region of interest" description="Disordered" evidence="1">
    <location>
        <begin position="13"/>
        <end position="42"/>
    </location>
</feature>
<dbReference type="EMBL" id="DS995705">
    <property type="protein sequence ID" value="EEQ33208.1"/>
    <property type="molecule type" value="Genomic_DNA"/>
</dbReference>
<dbReference type="PROSITE" id="PS50011">
    <property type="entry name" value="PROTEIN_KINASE_DOM"/>
    <property type="match status" value="1"/>
</dbReference>
<protein>
    <submittedName>
        <fullName evidence="3">Protein kinase domain-containing protein</fullName>
    </submittedName>
</protein>
<dbReference type="InterPro" id="IPR011009">
    <property type="entry name" value="Kinase-like_dom_sf"/>
</dbReference>
<dbReference type="GeneID" id="9227040"/>
<evidence type="ECO:0000259" key="2">
    <source>
        <dbReference type="PROSITE" id="PS50011"/>
    </source>
</evidence>
<dbReference type="RefSeq" id="XP_002846158.1">
    <property type="nucleotide sequence ID" value="XM_002846112.1"/>
</dbReference>
<feature type="domain" description="Protein kinase" evidence="2">
    <location>
        <begin position="79"/>
        <end position="421"/>
    </location>
</feature>
<dbReference type="AlphaFoldDB" id="C5FTK5"/>
<dbReference type="Gene3D" id="1.10.510.10">
    <property type="entry name" value="Transferase(Phosphotransferase) domain 1"/>
    <property type="match status" value="1"/>
</dbReference>
<dbReference type="HOGENOM" id="CLU_054787_0_0_1"/>
<accession>C5FTK5</accession>
<keyword evidence="3" id="KW-0808">Transferase</keyword>